<organism evidence="1 2">
    <name type="scientific">Phrynosoma platyrhinos</name>
    <name type="common">Desert horned lizard</name>
    <dbReference type="NCBI Taxonomy" id="52577"/>
    <lineage>
        <taxon>Eukaryota</taxon>
        <taxon>Metazoa</taxon>
        <taxon>Chordata</taxon>
        <taxon>Craniata</taxon>
        <taxon>Vertebrata</taxon>
        <taxon>Euteleostomi</taxon>
        <taxon>Lepidosauria</taxon>
        <taxon>Squamata</taxon>
        <taxon>Bifurcata</taxon>
        <taxon>Unidentata</taxon>
        <taxon>Episquamata</taxon>
        <taxon>Toxicofera</taxon>
        <taxon>Iguania</taxon>
        <taxon>Phrynosomatidae</taxon>
        <taxon>Phrynosomatinae</taxon>
        <taxon>Phrynosoma</taxon>
    </lineage>
</organism>
<comment type="caution">
    <text evidence="1">The sequence shown here is derived from an EMBL/GenBank/DDBJ whole genome shotgun (WGS) entry which is preliminary data.</text>
</comment>
<dbReference type="EMBL" id="JAIPUX010005290">
    <property type="protein sequence ID" value="KAH0616123.1"/>
    <property type="molecule type" value="Genomic_DNA"/>
</dbReference>
<reference evidence="1 2" key="1">
    <citation type="journal article" date="2022" name="Gigascience">
        <title>A chromosome-level genome assembly and annotation of the desert horned lizard, Phrynosoma platyrhinos, provides insight into chromosomal rearrangements among reptiles.</title>
        <authorList>
            <person name="Koochekian N."/>
            <person name="Ascanio A."/>
            <person name="Farleigh K."/>
            <person name="Card D.C."/>
            <person name="Schield D.R."/>
            <person name="Castoe T.A."/>
            <person name="Jezkova T."/>
        </authorList>
    </citation>
    <scope>NUCLEOTIDE SEQUENCE [LARGE SCALE GENOMIC DNA]</scope>
    <source>
        <strain evidence="1">NK-2021</strain>
    </source>
</reference>
<name>A0ABQ7SFK0_PHRPL</name>
<sequence length="107" mass="11534">MVSAWAEHVVVKKAGLAHPAVKEHVTLGVLNMEHVKMESVNAAKAGMASTARLRDALACVTAMEDVLWTKMAGIVFVSLDGGEQDVMSPWKLYVPIARTMKEVGDAE</sequence>
<evidence type="ECO:0000313" key="1">
    <source>
        <dbReference type="EMBL" id="KAH0616123.1"/>
    </source>
</evidence>
<dbReference type="Proteomes" id="UP000826234">
    <property type="component" value="Unassembled WGS sequence"/>
</dbReference>
<protein>
    <submittedName>
        <fullName evidence="1">Uncharacterized protein</fullName>
    </submittedName>
</protein>
<keyword evidence="2" id="KW-1185">Reference proteome</keyword>
<proteinExistence type="predicted"/>
<evidence type="ECO:0000313" key="2">
    <source>
        <dbReference type="Proteomes" id="UP000826234"/>
    </source>
</evidence>
<accession>A0ABQ7SFK0</accession>
<gene>
    <name evidence="1" type="ORF">JD844_027003</name>
</gene>